<dbReference type="InterPro" id="IPR036291">
    <property type="entry name" value="NAD(P)-bd_dom_sf"/>
</dbReference>
<dbReference type="Proteomes" id="UP001157160">
    <property type="component" value="Unassembled WGS sequence"/>
</dbReference>
<proteinExistence type="predicted"/>
<dbReference type="GO" id="GO:0008926">
    <property type="term" value="F:mannitol-1-phosphate 5-dehydrogenase activity"/>
    <property type="evidence" value="ECO:0007669"/>
    <property type="project" value="UniProtKB-EC"/>
</dbReference>
<dbReference type="AlphaFoldDB" id="A0AA37XB30"/>
<dbReference type="SUPFAM" id="SSF51735">
    <property type="entry name" value="NAD(P)-binding Rossmann-fold domains"/>
    <property type="match status" value="1"/>
</dbReference>
<gene>
    <name evidence="5" type="ORF">GCM10025874_11680</name>
</gene>
<accession>A0AA37XB30</accession>
<dbReference type="InterPro" id="IPR013131">
    <property type="entry name" value="Mannitol_DH_N"/>
</dbReference>
<organism evidence="5 6">
    <name type="scientific">Arenivirga flava</name>
    <dbReference type="NCBI Taxonomy" id="1930060"/>
    <lineage>
        <taxon>Bacteria</taxon>
        <taxon>Bacillati</taxon>
        <taxon>Actinomycetota</taxon>
        <taxon>Actinomycetes</taxon>
        <taxon>Micrococcales</taxon>
        <taxon>Microbacteriaceae</taxon>
        <taxon>Arenivirga</taxon>
    </lineage>
</organism>
<dbReference type="Pfam" id="PF08125">
    <property type="entry name" value="Mannitol_dh_C"/>
    <property type="match status" value="1"/>
</dbReference>
<dbReference type="Gene3D" id="1.10.1040.10">
    <property type="entry name" value="N-(1-d-carboxylethyl)-l-norvaline Dehydrogenase, domain 2"/>
    <property type="match status" value="1"/>
</dbReference>
<dbReference type="InterPro" id="IPR013328">
    <property type="entry name" value="6PGD_dom2"/>
</dbReference>
<dbReference type="SUPFAM" id="SSF48179">
    <property type="entry name" value="6-phosphogluconate dehydrogenase C-terminal domain-like"/>
    <property type="match status" value="1"/>
</dbReference>
<dbReference type="PRINTS" id="PR00084">
    <property type="entry name" value="MTLDHDRGNASE"/>
</dbReference>
<dbReference type="InterPro" id="IPR013118">
    <property type="entry name" value="Mannitol_DH_C"/>
</dbReference>
<protein>
    <submittedName>
        <fullName evidence="5">Mannitol-1-phosphate 5-dehydrogenase</fullName>
    </submittedName>
</protein>
<dbReference type="Gene3D" id="3.40.50.720">
    <property type="entry name" value="NAD(P)-binding Rossmann-like Domain"/>
    <property type="match status" value="1"/>
</dbReference>
<evidence type="ECO:0000259" key="4">
    <source>
        <dbReference type="Pfam" id="PF08125"/>
    </source>
</evidence>
<name>A0AA37XB30_9MICO</name>
<dbReference type="InterPro" id="IPR008927">
    <property type="entry name" value="6-PGluconate_DH-like_C_sf"/>
</dbReference>
<feature type="domain" description="Mannitol dehydrogenase C-terminal" evidence="4">
    <location>
        <begin position="259"/>
        <end position="389"/>
    </location>
</feature>
<reference evidence="5 6" key="1">
    <citation type="journal article" date="2014" name="Int. J. Syst. Evol. Microbiol.">
        <title>Complete genome sequence of Corynebacterium casei LMG S-19264T (=DSM 44701T), isolated from a smear-ripened cheese.</title>
        <authorList>
            <consortium name="US DOE Joint Genome Institute (JGI-PGF)"/>
            <person name="Walter F."/>
            <person name="Albersmeier A."/>
            <person name="Kalinowski J."/>
            <person name="Ruckert C."/>
        </authorList>
    </citation>
    <scope>NUCLEOTIDE SEQUENCE [LARGE SCALE GENOMIC DNA]</scope>
    <source>
        <strain evidence="5 6">NBRC 112289</strain>
    </source>
</reference>
<dbReference type="InterPro" id="IPR050988">
    <property type="entry name" value="Mannitol_DH/Oxidoreductase"/>
</dbReference>
<dbReference type="PANTHER" id="PTHR43362:SF1">
    <property type="entry name" value="MANNITOL DEHYDROGENASE 2-RELATED"/>
    <property type="match status" value="1"/>
</dbReference>
<dbReference type="InterPro" id="IPR000669">
    <property type="entry name" value="Mannitol_DH"/>
</dbReference>
<evidence type="ECO:0000256" key="1">
    <source>
        <dbReference type="ARBA" id="ARBA00023002"/>
    </source>
</evidence>
<evidence type="ECO:0000313" key="5">
    <source>
        <dbReference type="EMBL" id="GMA27915.1"/>
    </source>
</evidence>
<dbReference type="Pfam" id="PF01232">
    <property type="entry name" value="Mannitol_dh"/>
    <property type="match status" value="1"/>
</dbReference>
<sequence>MSAALRRERPGPPVRMVHLGLGAFHRAHQAWYTQHADDGADWGIAAFTVRSPDAARVLDAQDGLYTIVTRAADGDTAELGTAIVAAHDGADLESLERYLSDPAVAVVTLTVTEAGYALDADGSPSARLRDDAEADRPATALGRLLRGFDARRRANAGPIAVVCCDNLPENGALLRGALLAVAAEPLRAWIERDVSVVGTSVDRITPAVTDELTAEVERLTGLRDAAPVATEPFSDWVLGGDFPAGRPRWESAGARFVDDLEPWERRKLRLLNGAHTLLALAGPPRGHRTVAEAIADPALRSAVEALWDEASATLPDGLDLPAYRSALLERFANPRIEHRLAQIAQDSLTKLRLRIVPVARHRLAEGASTSGCATAVAAWIAAERPDVAADAALADLDPALAADARFAAEVTDALARSAQAARAG</sequence>
<evidence type="ECO:0000313" key="6">
    <source>
        <dbReference type="Proteomes" id="UP001157160"/>
    </source>
</evidence>
<dbReference type="PANTHER" id="PTHR43362">
    <property type="entry name" value="MANNITOL DEHYDROGENASE DSF1-RELATED"/>
    <property type="match status" value="1"/>
</dbReference>
<keyword evidence="6" id="KW-1185">Reference proteome</keyword>
<dbReference type="EMBL" id="BSUL01000001">
    <property type="protein sequence ID" value="GMA27915.1"/>
    <property type="molecule type" value="Genomic_DNA"/>
</dbReference>
<feature type="domain" description="Mannitol dehydrogenase N-terminal" evidence="3">
    <location>
        <begin position="15"/>
        <end position="250"/>
    </location>
</feature>
<dbReference type="RefSeq" id="WP_284230912.1">
    <property type="nucleotide sequence ID" value="NZ_BSUL01000001.1"/>
</dbReference>
<comment type="caution">
    <text evidence="5">The sequence shown here is derived from an EMBL/GenBank/DDBJ whole genome shotgun (WGS) entry which is preliminary data.</text>
</comment>
<keyword evidence="1" id="KW-0560">Oxidoreductase</keyword>
<comment type="catalytic activity">
    <reaction evidence="2">
        <text>D-mannitol 1-phosphate + NAD(+) = beta-D-fructose 6-phosphate + NADH + H(+)</text>
        <dbReference type="Rhea" id="RHEA:19661"/>
        <dbReference type="ChEBI" id="CHEBI:15378"/>
        <dbReference type="ChEBI" id="CHEBI:57540"/>
        <dbReference type="ChEBI" id="CHEBI:57634"/>
        <dbReference type="ChEBI" id="CHEBI:57945"/>
        <dbReference type="ChEBI" id="CHEBI:61381"/>
        <dbReference type="EC" id="1.1.1.17"/>
    </reaction>
</comment>
<evidence type="ECO:0000259" key="3">
    <source>
        <dbReference type="Pfam" id="PF01232"/>
    </source>
</evidence>
<evidence type="ECO:0000256" key="2">
    <source>
        <dbReference type="ARBA" id="ARBA00048615"/>
    </source>
</evidence>